<dbReference type="RefSeq" id="WP_274722478.1">
    <property type="nucleotide sequence ID" value="NZ_JARBFT010000005.1"/>
</dbReference>
<organism evidence="2 3">
    <name type="scientific">Vibrio chanodichtyis</name>
    <dbReference type="NCBI Taxonomy" id="3027932"/>
    <lineage>
        <taxon>Bacteria</taxon>
        <taxon>Pseudomonadati</taxon>
        <taxon>Pseudomonadota</taxon>
        <taxon>Gammaproteobacteria</taxon>
        <taxon>Vibrionales</taxon>
        <taxon>Vibrionaceae</taxon>
        <taxon>Vibrio</taxon>
    </lineage>
</organism>
<dbReference type="CDD" id="cd00077">
    <property type="entry name" value="HDc"/>
    <property type="match status" value="1"/>
</dbReference>
<reference evidence="2 3" key="1">
    <citation type="submission" date="2023-02" db="EMBL/GenBank/DDBJ databases">
        <title>Vibrio intestini sp. nov., a close relative of Vibrio cholerae isolated from the intestine of Healthy Culter dabryi.</title>
        <authorList>
            <person name="Wu N."/>
        </authorList>
    </citation>
    <scope>NUCLEOTIDE SEQUENCE [LARGE SCALE GENOMIC DNA]</scope>
    <source>
        <strain evidence="2 3">DSL-7</strain>
    </source>
</reference>
<dbReference type="PANTHER" id="PTHR45228:SF1">
    <property type="entry name" value="CYCLIC DI-GMP PHOSPHODIESTERASE TM_0186"/>
    <property type="match status" value="1"/>
</dbReference>
<dbReference type="Proteomes" id="UP001216189">
    <property type="component" value="Unassembled WGS sequence"/>
</dbReference>
<protein>
    <submittedName>
        <fullName evidence="2">HD-GYP domain-containing protein</fullName>
    </submittedName>
</protein>
<evidence type="ECO:0000259" key="1">
    <source>
        <dbReference type="PROSITE" id="PS51832"/>
    </source>
</evidence>
<name>A0ABT5UZK2_9VIBR</name>
<evidence type="ECO:0000313" key="2">
    <source>
        <dbReference type="EMBL" id="MDE1514840.1"/>
    </source>
</evidence>
<dbReference type="Pfam" id="PF13487">
    <property type="entry name" value="HD_5"/>
    <property type="match status" value="1"/>
</dbReference>
<evidence type="ECO:0000313" key="3">
    <source>
        <dbReference type="Proteomes" id="UP001216189"/>
    </source>
</evidence>
<sequence length="399" mass="46040">MYIQPPIGQLRYYPSVGSLNTYFVNMLEKIAVELPDIKRISFSLYDKKKDSIKTYADSSQASHDFVHYEFALADLPSLQQIKQTQTVRIIDDMPQQLHSQTRHNEWLLEHQYRSSFTKPIFHQQAFVGFLFFNSSKEYYFTPQVIEQLQAYIDLLQQAVCCEYALVHYLIKNVEQMKSNSPDHWQYIKQHKERIRRYARIIALDIAEQYALDDGLIENISQFATCHDLGKLALPADLLQKNPSLASSERLQIYRHIEHGIELLNNVIEKLGTPHHPCLAVLREIMAYHHEFLDGSGYPFGLTREQIPIPARIVAVANIFDALTAHRPYQQAQSITHTLLELEKMVSEGKLDRDCVNALRENQEELKAIVGRFPDLDPKDGEATTDMDTALSSNHKVTLL</sequence>
<comment type="caution">
    <text evidence="2">The sequence shown here is derived from an EMBL/GenBank/DDBJ whole genome shotgun (WGS) entry which is preliminary data.</text>
</comment>
<gene>
    <name evidence="2" type="ORF">PUN32_07440</name>
</gene>
<dbReference type="PANTHER" id="PTHR45228">
    <property type="entry name" value="CYCLIC DI-GMP PHOSPHODIESTERASE TM_0186-RELATED"/>
    <property type="match status" value="1"/>
</dbReference>
<dbReference type="InterPro" id="IPR003018">
    <property type="entry name" value="GAF"/>
</dbReference>
<dbReference type="InterPro" id="IPR037522">
    <property type="entry name" value="HD_GYP_dom"/>
</dbReference>
<dbReference type="PROSITE" id="PS51832">
    <property type="entry name" value="HD_GYP"/>
    <property type="match status" value="1"/>
</dbReference>
<proteinExistence type="predicted"/>
<feature type="domain" description="HD-GYP" evidence="1">
    <location>
        <begin position="165"/>
        <end position="374"/>
    </location>
</feature>
<dbReference type="Pfam" id="PF01590">
    <property type="entry name" value="GAF"/>
    <property type="match status" value="1"/>
</dbReference>
<dbReference type="Gene3D" id="3.30.450.40">
    <property type="match status" value="1"/>
</dbReference>
<dbReference type="EMBL" id="JARBFT010000005">
    <property type="protein sequence ID" value="MDE1514840.1"/>
    <property type="molecule type" value="Genomic_DNA"/>
</dbReference>
<dbReference type="InterPro" id="IPR029016">
    <property type="entry name" value="GAF-like_dom_sf"/>
</dbReference>
<dbReference type="InterPro" id="IPR003607">
    <property type="entry name" value="HD/PDEase_dom"/>
</dbReference>
<dbReference type="Gene3D" id="1.10.3210.10">
    <property type="entry name" value="Hypothetical protein af1432"/>
    <property type="match status" value="1"/>
</dbReference>
<dbReference type="InterPro" id="IPR052020">
    <property type="entry name" value="Cyclic_di-GMP/3'3'-cGAMP_PDE"/>
</dbReference>
<dbReference type="SUPFAM" id="SSF55781">
    <property type="entry name" value="GAF domain-like"/>
    <property type="match status" value="1"/>
</dbReference>
<keyword evidence="3" id="KW-1185">Reference proteome</keyword>
<accession>A0ABT5UZK2</accession>
<dbReference type="SUPFAM" id="SSF109604">
    <property type="entry name" value="HD-domain/PDEase-like"/>
    <property type="match status" value="1"/>
</dbReference>